<reference evidence="2 3" key="1">
    <citation type="submission" date="2018-05" db="EMBL/GenBank/DDBJ databases">
        <title>Genomic Encyclopedia of Type Strains, Phase IV (KMG-IV): sequencing the most valuable type-strain genomes for metagenomic binning, comparative biology and taxonomic classification.</title>
        <authorList>
            <person name="Goeker M."/>
        </authorList>
    </citation>
    <scope>NUCLEOTIDE SEQUENCE [LARGE SCALE GENOMIC DNA]</scope>
    <source>
        <strain evidence="2 3">DSM 29661</strain>
    </source>
</reference>
<dbReference type="Proteomes" id="UP000247555">
    <property type="component" value="Unassembled WGS sequence"/>
</dbReference>
<accession>A0A318KND0</accession>
<dbReference type="RefSeq" id="WP_158281770.1">
    <property type="nucleotide sequence ID" value="NZ_QJKI01000008.1"/>
</dbReference>
<dbReference type="InterPro" id="IPR005509">
    <property type="entry name" value="AfsA_hotdog_dom"/>
</dbReference>
<dbReference type="OrthoDB" id="7838374at2"/>
<sequence>MSCYLIVGDAYDTFSRHEGVLGISQALRLFAEVPPEMPGRVIIGQGIAESARAQLLALLPPEVVLDGLATQGDPAPLWLTHKTRRAHVLIAEAGAPGELSYDYHLILDDADDRLCDHVTGQHVSAMLLMEAGRQAVIASIERQYPAVAGKWGIVLDKLTASFASYAFPVPTHLRVIIQPWGEASNKHVQAALRVVFQQADVEVCRMQFDVQLYKQAALESIEKRKARALVDTLLASHPDNAALV</sequence>
<protein>
    <submittedName>
        <fullName evidence="2">A-factor biosynthesis hotdog protein</fullName>
    </submittedName>
</protein>
<dbReference type="AlphaFoldDB" id="A0A318KND0"/>
<evidence type="ECO:0000313" key="2">
    <source>
        <dbReference type="EMBL" id="PXX79239.1"/>
    </source>
</evidence>
<dbReference type="EMBL" id="QJKI01000008">
    <property type="protein sequence ID" value="PXX79239.1"/>
    <property type="molecule type" value="Genomic_DNA"/>
</dbReference>
<gene>
    <name evidence="2" type="ORF">DFR34_108135</name>
</gene>
<feature type="domain" description="A-factor biosynthesis hotdog" evidence="1">
    <location>
        <begin position="81"/>
        <end position="208"/>
    </location>
</feature>
<comment type="caution">
    <text evidence="2">The sequence shown here is derived from an EMBL/GenBank/DDBJ whole genome shotgun (WGS) entry which is preliminary data.</text>
</comment>
<dbReference type="Pfam" id="PF03756">
    <property type="entry name" value="AfsA"/>
    <property type="match status" value="1"/>
</dbReference>
<name>A0A318KND0_9NEIS</name>
<evidence type="ECO:0000313" key="3">
    <source>
        <dbReference type="Proteomes" id="UP000247555"/>
    </source>
</evidence>
<keyword evidence="3" id="KW-1185">Reference proteome</keyword>
<evidence type="ECO:0000259" key="1">
    <source>
        <dbReference type="Pfam" id="PF03756"/>
    </source>
</evidence>
<organism evidence="2 3">
    <name type="scientific">Rivihabitans pingtungensis</name>
    <dbReference type="NCBI Taxonomy" id="1054498"/>
    <lineage>
        <taxon>Bacteria</taxon>
        <taxon>Pseudomonadati</taxon>
        <taxon>Pseudomonadota</taxon>
        <taxon>Betaproteobacteria</taxon>
        <taxon>Neisseriales</taxon>
        <taxon>Aquaspirillaceae</taxon>
        <taxon>Rivihabitans</taxon>
    </lineage>
</organism>
<proteinExistence type="predicted"/>